<feature type="transmembrane region" description="Helical" evidence="1">
    <location>
        <begin position="86"/>
        <end position="111"/>
    </location>
</feature>
<evidence type="ECO:0000313" key="3">
    <source>
        <dbReference type="Proteomes" id="UP000799118"/>
    </source>
</evidence>
<gene>
    <name evidence="2" type="ORF">BT96DRAFT_928785</name>
</gene>
<reference evidence="2" key="1">
    <citation type="journal article" date="2019" name="Environ. Microbiol.">
        <title>Fungal ecological strategies reflected in gene transcription - a case study of two litter decomposers.</title>
        <authorList>
            <person name="Barbi F."/>
            <person name="Kohler A."/>
            <person name="Barry K."/>
            <person name="Baskaran P."/>
            <person name="Daum C."/>
            <person name="Fauchery L."/>
            <person name="Ihrmark K."/>
            <person name="Kuo A."/>
            <person name="LaButti K."/>
            <person name="Lipzen A."/>
            <person name="Morin E."/>
            <person name="Grigoriev I.V."/>
            <person name="Henrissat B."/>
            <person name="Lindahl B."/>
            <person name="Martin F."/>
        </authorList>
    </citation>
    <scope>NUCLEOTIDE SEQUENCE</scope>
    <source>
        <strain evidence="2">JB14</strain>
    </source>
</reference>
<keyword evidence="1" id="KW-0812">Transmembrane</keyword>
<feature type="transmembrane region" description="Helical" evidence="1">
    <location>
        <begin position="123"/>
        <end position="147"/>
    </location>
</feature>
<proteinExistence type="predicted"/>
<evidence type="ECO:0000313" key="2">
    <source>
        <dbReference type="EMBL" id="KAE9385466.1"/>
    </source>
</evidence>
<protein>
    <submittedName>
        <fullName evidence="2">Uncharacterized protein</fullName>
    </submittedName>
</protein>
<feature type="transmembrane region" description="Helical" evidence="1">
    <location>
        <begin position="12"/>
        <end position="36"/>
    </location>
</feature>
<feature type="transmembrane region" description="Helical" evidence="1">
    <location>
        <begin position="48"/>
        <end position="66"/>
    </location>
</feature>
<keyword evidence="3" id="KW-1185">Reference proteome</keyword>
<feature type="transmembrane region" description="Helical" evidence="1">
    <location>
        <begin position="167"/>
        <end position="191"/>
    </location>
</feature>
<dbReference type="OrthoDB" id="3226582at2759"/>
<accession>A0A6A4GIT1</accession>
<organism evidence="2 3">
    <name type="scientific">Gymnopus androsaceus JB14</name>
    <dbReference type="NCBI Taxonomy" id="1447944"/>
    <lineage>
        <taxon>Eukaryota</taxon>
        <taxon>Fungi</taxon>
        <taxon>Dikarya</taxon>
        <taxon>Basidiomycota</taxon>
        <taxon>Agaricomycotina</taxon>
        <taxon>Agaricomycetes</taxon>
        <taxon>Agaricomycetidae</taxon>
        <taxon>Agaricales</taxon>
        <taxon>Marasmiineae</taxon>
        <taxon>Omphalotaceae</taxon>
        <taxon>Gymnopus</taxon>
    </lineage>
</organism>
<keyword evidence="1" id="KW-1133">Transmembrane helix</keyword>
<keyword evidence="1" id="KW-0472">Membrane</keyword>
<name>A0A6A4GIT1_9AGAR</name>
<dbReference type="AlphaFoldDB" id="A0A6A4GIT1"/>
<feature type="transmembrane region" description="Helical" evidence="1">
    <location>
        <begin position="212"/>
        <end position="233"/>
    </location>
</feature>
<sequence length="323" mass="35619">MSAPIGYSLPRLVLVMTECTLYGAYVILFGLAVWLLPQKFHIPSVKKFIFPSIIALFAFATLNIAYNLAGEAYAIVFTIPEVEKPWMIAGQSIDSITFIFADILGDLVLFYRVYAVWGYRKRVLFPVLLLIGSIKVLGILAAIVQIHLILNEPPTGLFGNFIPSLEWIFEIVNAFSNMLMTLMIAGRVWWLSRSLQKELPSGVGQSHWYHRAVAVVTESGIIYPVYLTIDAILSSVFNLPSYVCMGTITVGIAPTLIAVRVGLGSAVDDQTLRSSIVQSDLLFAARPAHSAHALDIVVRAEDISTSSSIPNFAEDLEKRIHST</sequence>
<feature type="transmembrane region" description="Helical" evidence="1">
    <location>
        <begin position="239"/>
        <end position="263"/>
    </location>
</feature>
<evidence type="ECO:0000256" key="1">
    <source>
        <dbReference type="SAM" id="Phobius"/>
    </source>
</evidence>
<dbReference type="Proteomes" id="UP000799118">
    <property type="component" value="Unassembled WGS sequence"/>
</dbReference>
<dbReference type="EMBL" id="ML769983">
    <property type="protein sequence ID" value="KAE9385466.1"/>
    <property type="molecule type" value="Genomic_DNA"/>
</dbReference>